<keyword evidence="5" id="KW-1185">Reference proteome</keyword>
<name>A0ABV9Q310_9BACL</name>
<gene>
    <name evidence="4" type="ORF">ACFO8Q_12865</name>
</gene>
<dbReference type="Pfam" id="PF17836">
    <property type="entry name" value="PglD_N"/>
    <property type="match status" value="1"/>
</dbReference>
<comment type="caution">
    <text evidence="4">The sequence shown here is derived from an EMBL/GenBank/DDBJ whole genome shotgun (WGS) entry which is preliminary data.</text>
</comment>
<dbReference type="PANTHER" id="PTHR43300:SF7">
    <property type="entry name" value="UDP-N-ACETYLBACILLOSAMINE N-ACETYLTRANSFERASE"/>
    <property type="match status" value="1"/>
</dbReference>
<dbReference type="EMBL" id="JBHSHC010000098">
    <property type="protein sequence ID" value="MFC4768239.1"/>
    <property type="molecule type" value="Genomic_DNA"/>
</dbReference>
<sequence length="210" mass="21571">MSLPVIVLGGGGHAKVLLDTLLIQNISVLGFTDPKPEVVLNHVLGIQFLGNDDVVGDYHPDSLGLVNGLGSLRVPVARKRLFDQFKDRGYSFASVIHPSAVIARDVVLSEGIQIMAGAVIQPGSSIGKNTIINTKASVDHDCVIGEHAHLAPGVTLSGGVHVGDGVHIGTGATVIQGVRIGNNSIIGAGALVLKEVPEGVTVVGVPAKEV</sequence>
<evidence type="ECO:0000259" key="3">
    <source>
        <dbReference type="Pfam" id="PF17836"/>
    </source>
</evidence>
<proteinExistence type="predicted"/>
<evidence type="ECO:0000313" key="4">
    <source>
        <dbReference type="EMBL" id="MFC4768239.1"/>
    </source>
</evidence>
<dbReference type="RefSeq" id="WP_380026183.1">
    <property type="nucleotide sequence ID" value="NZ_JBHSHC010000098.1"/>
</dbReference>
<keyword evidence="2" id="KW-0677">Repeat</keyword>
<dbReference type="PANTHER" id="PTHR43300">
    <property type="entry name" value="ACETYLTRANSFERASE"/>
    <property type="match status" value="1"/>
</dbReference>
<dbReference type="PROSITE" id="PS00101">
    <property type="entry name" value="HEXAPEP_TRANSFERASES"/>
    <property type="match status" value="1"/>
</dbReference>
<dbReference type="Proteomes" id="UP001596002">
    <property type="component" value="Unassembled WGS sequence"/>
</dbReference>
<reference evidence="5" key="1">
    <citation type="journal article" date="2019" name="Int. J. Syst. Evol. Microbiol.">
        <title>The Global Catalogue of Microorganisms (GCM) 10K type strain sequencing project: providing services to taxonomists for standard genome sequencing and annotation.</title>
        <authorList>
            <consortium name="The Broad Institute Genomics Platform"/>
            <consortium name="The Broad Institute Genome Sequencing Center for Infectious Disease"/>
            <person name="Wu L."/>
            <person name="Ma J."/>
        </authorList>
    </citation>
    <scope>NUCLEOTIDE SEQUENCE [LARGE SCALE GENOMIC DNA]</scope>
    <source>
        <strain evidence="5">WYCCWR 12678</strain>
    </source>
</reference>
<dbReference type="SUPFAM" id="SSF51161">
    <property type="entry name" value="Trimeric LpxA-like enzymes"/>
    <property type="match status" value="1"/>
</dbReference>
<dbReference type="NCBIfam" id="TIGR03570">
    <property type="entry name" value="NeuD_NnaD"/>
    <property type="match status" value="1"/>
</dbReference>
<dbReference type="InterPro" id="IPR020019">
    <property type="entry name" value="AcTrfase_PglD-like"/>
</dbReference>
<dbReference type="InterPro" id="IPR041561">
    <property type="entry name" value="PglD_N"/>
</dbReference>
<dbReference type="Gene3D" id="3.40.50.20">
    <property type="match status" value="1"/>
</dbReference>
<evidence type="ECO:0000313" key="5">
    <source>
        <dbReference type="Proteomes" id="UP001596002"/>
    </source>
</evidence>
<protein>
    <submittedName>
        <fullName evidence="4">Acetyltransferase</fullName>
    </submittedName>
</protein>
<dbReference type="InterPro" id="IPR001451">
    <property type="entry name" value="Hexapep"/>
</dbReference>
<organism evidence="4 5">
    <name type="scientific">Effusibacillus consociatus</name>
    <dbReference type="NCBI Taxonomy" id="1117041"/>
    <lineage>
        <taxon>Bacteria</taxon>
        <taxon>Bacillati</taxon>
        <taxon>Bacillota</taxon>
        <taxon>Bacilli</taxon>
        <taxon>Bacillales</taxon>
        <taxon>Alicyclobacillaceae</taxon>
        <taxon>Effusibacillus</taxon>
    </lineage>
</organism>
<dbReference type="CDD" id="cd03360">
    <property type="entry name" value="LbH_AT_putative"/>
    <property type="match status" value="1"/>
</dbReference>
<dbReference type="Pfam" id="PF00132">
    <property type="entry name" value="Hexapep"/>
    <property type="match status" value="2"/>
</dbReference>
<evidence type="ECO:0000256" key="2">
    <source>
        <dbReference type="ARBA" id="ARBA00022737"/>
    </source>
</evidence>
<feature type="domain" description="PglD N-terminal" evidence="3">
    <location>
        <begin position="5"/>
        <end position="83"/>
    </location>
</feature>
<keyword evidence="1" id="KW-0808">Transferase</keyword>
<dbReference type="InterPro" id="IPR018357">
    <property type="entry name" value="Hexapep_transf_CS"/>
</dbReference>
<dbReference type="InterPro" id="IPR011004">
    <property type="entry name" value="Trimer_LpxA-like_sf"/>
</dbReference>
<dbReference type="InterPro" id="IPR050179">
    <property type="entry name" value="Trans_hexapeptide_repeat"/>
</dbReference>
<dbReference type="Gene3D" id="2.160.10.10">
    <property type="entry name" value="Hexapeptide repeat proteins"/>
    <property type="match status" value="1"/>
</dbReference>
<evidence type="ECO:0000256" key="1">
    <source>
        <dbReference type="ARBA" id="ARBA00022679"/>
    </source>
</evidence>
<accession>A0ABV9Q310</accession>